<dbReference type="PANTHER" id="PTHR12732:SF0">
    <property type="entry name" value="PCI DOMAIN-CONTAINING PROTEIN 2"/>
    <property type="match status" value="1"/>
</dbReference>
<dbReference type="GO" id="GO:0006368">
    <property type="term" value="P:transcription elongation by RNA polymerase II"/>
    <property type="evidence" value="ECO:0007669"/>
    <property type="project" value="TreeGrafter"/>
</dbReference>
<name>A0A5J9UP45_9POAL</name>
<evidence type="ECO:0008006" key="3">
    <source>
        <dbReference type="Google" id="ProtNLM"/>
    </source>
</evidence>
<evidence type="ECO:0000313" key="2">
    <source>
        <dbReference type="Proteomes" id="UP000324897"/>
    </source>
</evidence>
<dbReference type="GO" id="GO:0003690">
    <property type="term" value="F:double-stranded DNA binding"/>
    <property type="evidence" value="ECO:0007669"/>
    <property type="project" value="InterPro"/>
</dbReference>
<protein>
    <recommendedName>
        <fullName evidence="3">PCI domain-containing protein</fullName>
    </recommendedName>
</protein>
<sequence>MRAEAAVEQAPPGNNGIVVSFLQNPQLMQEFRPDKQCKSTCSRSASRFVLCLFELWIRFSWLTRCGCEFSTSIMKFLDILQENVKLRADSEIMQLGSLNLCQSVIRSIETARNFDFEDFPVKDKVRQAAHTIYYTGRLELFNENFLIADQKLTYALLHCNSQSESNMRCVAKKDPPGKVQSALRDISYFSIEICTCSNVTFSCIPEKLELQVYKRLVKMYIIQR</sequence>
<organism evidence="1 2">
    <name type="scientific">Eragrostis curvula</name>
    <name type="common">weeping love grass</name>
    <dbReference type="NCBI Taxonomy" id="38414"/>
    <lineage>
        <taxon>Eukaryota</taxon>
        <taxon>Viridiplantae</taxon>
        <taxon>Streptophyta</taxon>
        <taxon>Embryophyta</taxon>
        <taxon>Tracheophyta</taxon>
        <taxon>Spermatophyta</taxon>
        <taxon>Magnoliopsida</taxon>
        <taxon>Liliopsida</taxon>
        <taxon>Poales</taxon>
        <taxon>Poaceae</taxon>
        <taxon>PACMAD clade</taxon>
        <taxon>Chloridoideae</taxon>
        <taxon>Eragrostideae</taxon>
        <taxon>Eragrostidinae</taxon>
        <taxon>Eragrostis</taxon>
    </lineage>
</organism>
<gene>
    <name evidence="1" type="ORF">EJB05_28012</name>
</gene>
<dbReference type="AlphaFoldDB" id="A0A5J9UP45"/>
<feature type="non-terminal residue" evidence="1">
    <location>
        <position position="1"/>
    </location>
</feature>
<dbReference type="PANTHER" id="PTHR12732">
    <property type="entry name" value="UNCHARACTERIZED PROTEASOME COMPONENT REGION PCI-CONTAINING"/>
    <property type="match status" value="1"/>
</dbReference>
<dbReference type="EMBL" id="RWGY01000013">
    <property type="protein sequence ID" value="TVU25513.1"/>
    <property type="molecule type" value="Genomic_DNA"/>
</dbReference>
<dbReference type="Gramene" id="TVU25513">
    <property type="protein sequence ID" value="TVU25513"/>
    <property type="gene ID" value="EJB05_28012"/>
</dbReference>
<accession>A0A5J9UP45</accession>
<dbReference type="GO" id="GO:0000973">
    <property type="term" value="P:post-transcriptional tethering of RNA polymerase II gene DNA at nuclear periphery"/>
    <property type="evidence" value="ECO:0007669"/>
    <property type="project" value="TreeGrafter"/>
</dbReference>
<dbReference type="GO" id="GO:0070390">
    <property type="term" value="C:transcription export complex 2"/>
    <property type="evidence" value="ECO:0007669"/>
    <property type="project" value="TreeGrafter"/>
</dbReference>
<dbReference type="Proteomes" id="UP000324897">
    <property type="component" value="Chromosome 2"/>
</dbReference>
<comment type="caution">
    <text evidence="1">The sequence shown here is derived from an EMBL/GenBank/DDBJ whole genome shotgun (WGS) entry which is preliminary data.</text>
</comment>
<evidence type="ECO:0000313" key="1">
    <source>
        <dbReference type="EMBL" id="TVU25513.1"/>
    </source>
</evidence>
<proteinExistence type="predicted"/>
<dbReference type="GO" id="GO:0003723">
    <property type="term" value="F:RNA binding"/>
    <property type="evidence" value="ECO:0007669"/>
    <property type="project" value="InterPro"/>
</dbReference>
<reference evidence="1 2" key="1">
    <citation type="journal article" date="2019" name="Sci. Rep.">
        <title>A high-quality genome of Eragrostis curvula grass provides insights into Poaceae evolution and supports new strategies to enhance forage quality.</title>
        <authorList>
            <person name="Carballo J."/>
            <person name="Santos B.A.C.M."/>
            <person name="Zappacosta D."/>
            <person name="Garbus I."/>
            <person name="Selva J.P."/>
            <person name="Gallo C.A."/>
            <person name="Diaz A."/>
            <person name="Albertini E."/>
            <person name="Caccamo M."/>
            <person name="Echenique V."/>
        </authorList>
    </citation>
    <scope>NUCLEOTIDE SEQUENCE [LARGE SCALE GENOMIC DNA]</scope>
    <source>
        <strain evidence="2">cv. Victoria</strain>
        <tissue evidence="1">Leaf</tissue>
    </source>
</reference>
<keyword evidence="2" id="KW-1185">Reference proteome</keyword>
<dbReference type="GO" id="GO:0016973">
    <property type="term" value="P:poly(A)+ mRNA export from nucleus"/>
    <property type="evidence" value="ECO:0007669"/>
    <property type="project" value="TreeGrafter"/>
</dbReference>
<dbReference type="InterPro" id="IPR045114">
    <property type="entry name" value="Csn12-like"/>
</dbReference>
<dbReference type="OrthoDB" id="10252687at2759"/>